<dbReference type="PROSITE" id="PS50043">
    <property type="entry name" value="HTH_LUXR_2"/>
    <property type="match status" value="1"/>
</dbReference>
<protein>
    <recommendedName>
        <fullName evidence="3">HTH luxR-type domain-containing protein</fullName>
    </recommendedName>
</protein>
<dbReference type="InterPro" id="IPR027417">
    <property type="entry name" value="P-loop_NTPase"/>
</dbReference>
<dbReference type="RefSeq" id="WP_035935929.1">
    <property type="nucleotide sequence ID" value="NZ_AVPL01000015.1"/>
</dbReference>
<dbReference type="GO" id="GO:0005524">
    <property type="term" value="F:ATP binding"/>
    <property type="evidence" value="ECO:0007669"/>
    <property type="project" value="UniProtKB-KW"/>
</dbReference>
<evidence type="ECO:0000313" key="5">
    <source>
        <dbReference type="Proteomes" id="UP000030013"/>
    </source>
</evidence>
<dbReference type="InterPro" id="IPR041664">
    <property type="entry name" value="AAA_16"/>
</dbReference>
<feature type="domain" description="HTH luxR-type" evidence="3">
    <location>
        <begin position="890"/>
        <end position="955"/>
    </location>
</feature>
<dbReference type="OrthoDB" id="144293at2"/>
<dbReference type="PRINTS" id="PR00038">
    <property type="entry name" value="HTHLUXR"/>
</dbReference>
<dbReference type="eggNOG" id="COG2197">
    <property type="taxonomic scope" value="Bacteria"/>
</dbReference>
<proteinExistence type="predicted"/>
<dbReference type="EMBL" id="AVPL01000015">
    <property type="protein sequence ID" value="KGN41621.1"/>
    <property type="molecule type" value="Genomic_DNA"/>
</dbReference>
<dbReference type="PROSITE" id="PS00622">
    <property type="entry name" value="HTH_LUXR_1"/>
    <property type="match status" value="1"/>
</dbReference>
<dbReference type="PANTHER" id="PTHR16305:SF28">
    <property type="entry name" value="GUANYLATE CYCLASE DOMAIN-CONTAINING PROTEIN"/>
    <property type="match status" value="1"/>
</dbReference>
<dbReference type="Pfam" id="PF00196">
    <property type="entry name" value="GerE"/>
    <property type="match status" value="1"/>
</dbReference>
<gene>
    <name evidence="4" type="ORF">N801_18520</name>
</gene>
<organism evidence="4 5">
    <name type="scientific">Knoellia aerolata DSM 18566</name>
    <dbReference type="NCBI Taxonomy" id="1385519"/>
    <lineage>
        <taxon>Bacteria</taxon>
        <taxon>Bacillati</taxon>
        <taxon>Actinomycetota</taxon>
        <taxon>Actinomycetes</taxon>
        <taxon>Micrococcales</taxon>
        <taxon>Intrasporangiaceae</taxon>
        <taxon>Knoellia</taxon>
    </lineage>
</organism>
<dbReference type="PANTHER" id="PTHR16305">
    <property type="entry name" value="TESTICULAR SOLUBLE ADENYLYL CYCLASE"/>
    <property type="match status" value="1"/>
</dbReference>
<dbReference type="Proteomes" id="UP000030013">
    <property type="component" value="Unassembled WGS sequence"/>
</dbReference>
<dbReference type="eggNOG" id="COG1672">
    <property type="taxonomic scope" value="Bacteria"/>
</dbReference>
<name>A0A0A0K1F8_9MICO</name>
<evidence type="ECO:0000256" key="2">
    <source>
        <dbReference type="ARBA" id="ARBA00022840"/>
    </source>
</evidence>
<evidence type="ECO:0000259" key="3">
    <source>
        <dbReference type="PROSITE" id="PS50043"/>
    </source>
</evidence>
<dbReference type="AlphaFoldDB" id="A0A0A0K1F8"/>
<keyword evidence="2" id="KW-0067">ATP-binding</keyword>
<dbReference type="Pfam" id="PF13191">
    <property type="entry name" value="AAA_16"/>
    <property type="match status" value="1"/>
</dbReference>
<dbReference type="GO" id="GO:0003677">
    <property type="term" value="F:DNA binding"/>
    <property type="evidence" value="ECO:0007669"/>
    <property type="project" value="InterPro"/>
</dbReference>
<dbReference type="InterPro" id="IPR036388">
    <property type="entry name" value="WH-like_DNA-bd_sf"/>
</dbReference>
<comment type="caution">
    <text evidence="4">The sequence shown here is derived from an EMBL/GenBank/DDBJ whole genome shotgun (WGS) entry which is preliminary data.</text>
</comment>
<dbReference type="SUPFAM" id="SSF52540">
    <property type="entry name" value="P-loop containing nucleoside triphosphate hydrolases"/>
    <property type="match status" value="1"/>
</dbReference>
<accession>A0A0A0K1F8</accession>
<dbReference type="GO" id="GO:0004016">
    <property type="term" value="F:adenylate cyclase activity"/>
    <property type="evidence" value="ECO:0007669"/>
    <property type="project" value="TreeGrafter"/>
</dbReference>
<sequence>MASGNERHVVGREAELTALTTCLQHAAEGHSRTLVVTGTPGIGKTSLVRQSIAEAADRFLVLSGTCLPLQSLSVPLQPLRSALRESPAPDRGGYLASMEVVDQAPRALDAYVDDVCATTPVVLFVDDIHWADQSTLDVLLYLAAGPSNRALALVVAARDDVLPDGHPLHRWLADVQRLPGVDTVHVGPLDRHGTEQQLMSLMGVAPHQSLVDDVFDKGGGVPYCTSLLVRGVPTDARGLPDRPSADLKAAVKRDWHELSESARNVTSLVAAAGGPVTAGLLLAVADDLGVGEVVPSLEEAVARRVLRLEEPAGYWFHHPLQAEVLDADLGATRSRLWHAAYARQLEATVGEEPSLSTAMALSDHHQQAGNEPAAYAWAMRAWQVAGATRASPELRRLLRRAIGLRPGVQQAAESREDLLELLRSTAEDAGAFGDQLEAVDALLAGVDEQAQPLEAGWLHVQRSRLHTLTGAGTPSPAEARTAVELTRSDPSSWQHAFAEAELARTMVWAAEPGADEHARRALTIARDCGSSRALAFALCASAMVALVRGSPVTATRHAREAGRVALEAGDWHGFEHAVTWQVNAARPPVGEAVADALRGARHELTAAGAPHVFVAMTASLEAEQRLLMGDWECSRDLLRISLGSSDPGPFVDIRSRLSAAMLDAFQGRPRQAAMQLERATELLAGPGAHPNVAVATASALVALASGDPANAVRAAVAGARAPGAAPHLCEWLVPLAARALADLAEAGRLPGEGGAEPRDIDDLVREFPTIVVDLGENLEEQPQLRAMQDWYDAEVARARASADTGDRWWDVAESCEAAVQPWVAVYAWWRAAESLLAQGPTQRRRGIEAWRRAEHLARHLDARSILDEVATLGRIARVPRSPRTSTSADVAVPLPGLTTREREILAHVVEGSTYSEIAASLVISEKTVSSHVSSLLRKTGTANRVELSRLVTRLSSDPDGRDAEAVSG</sequence>
<dbReference type="GO" id="GO:0006355">
    <property type="term" value="P:regulation of DNA-templated transcription"/>
    <property type="evidence" value="ECO:0007669"/>
    <property type="project" value="InterPro"/>
</dbReference>
<dbReference type="Gene3D" id="1.10.10.10">
    <property type="entry name" value="Winged helix-like DNA-binding domain superfamily/Winged helix DNA-binding domain"/>
    <property type="match status" value="1"/>
</dbReference>
<evidence type="ECO:0000256" key="1">
    <source>
        <dbReference type="ARBA" id="ARBA00022741"/>
    </source>
</evidence>
<dbReference type="SUPFAM" id="SSF46894">
    <property type="entry name" value="C-terminal effector domain of the bipartite response regulators"/>
    <property type="match status" value="1"/>
</dbReference>
<keyword evidence="1" id="KW-0547">Nucleotide-binding</keyword>
<dbReference type="CDD" id="cd06170">
    <property type="entry name" value="LuxR_C_like"/>
    <property type="match status" value="1"/>
</dbReference>
<evidence type="ECO:0000313" key="4">
    <source>
        <dbReference type="EMBL" id="KGN41621.1"/>
    </source>
</evidence>
<dbReference type="GO" id="GO:0005737">
    <property type="term" value="C:cytoplasm"/>
    <property type="evidence" value="ECO:0007669"/>
    <property type="project" value="TreeGrafter"/>
</dbReference>
<dbReference type="SMART" id="SM00421">
    <property type="entry name" value="HTH_LUXR"/>
    <property type="match status" value="1"/>
</dbReference>
<dbReference type="InterPro" id="IPR000792">
    <property type="entry name" value="Tscrpt_reg_LuxR_C"/>
</dbReference>
<dbReference type="STRING" id="1385519.N801_18520"/>
<keyword evidence="5" id="KW-1185">Reference proteome</keyword>
<reference evidence="4 5" key="1">
    <citation type="submission" date="2013-08" db="EMBL/GenBank/DDBJ databases">
        <title>The genome sequence of Knoellia aerolata.</title>
        <authorList>
            <person name="Zhu W."/>
            <person name="Wang G."/>
        </authorList>
    </citation>
    <scope>NUCLEOTIDE SEQUENCE [LARGE SCALE GENOMIC DNA]</scope>
    <source>
        <strain evidence="4 5">DSM 18566</strain>
    </source>
</reference>
<dbReference type="Gene3D" id="3.40.50.300">
    <property type="entry name" value="P-loop containing nucleotide triphosphate hydrolases"/>
    <property type="match status" value="1"/>
</dbReference>
<dbReference type="InterPro" id="IPR016032">
    <property type="entry name" value="Sig_transdc_resp-reg_C-effctor"/>
</dbReference>